<comment type="cofactor">
    <cofactor evidence="1">
        <name>a divalent metal cation</name>
        <dbReference type="ChEBI" id="CHEBI:60240"/>
    </cofactor>
</comment>
<reference evidence="11 12" key="1">
    <citation type="submission" date="2019-02" db="EMBL/GenBank/DDBJ databases">
        <title>Genome sequencing of the rare red list fungi Antrodiella citrinella (Flaviporus citrinellus).</title>
        <authorList>
            <person name="Buettner E."/>
            <person name="Kellner H."/>
        </authorList>
    </citation>
    <scope>NUCLEOTIDE SEQUENCE [LARGE SCALE GENOMIC DNA]</scope>
    <source>
        <strain evidence="11 12">DSM 108506</strain>
    </source>
</reference>
<sequence>MVRTRALATLERRIPPHLAHNNQRRRAIAAAVLLAAVAAVYAAVDACWNRLHPEPYHTSILSGSAWLQELLDGHRDRMKDSLGVRPLVFRCLELQLINLGGLRPRRYVDTSEQLAIFLYQIVTNNSIRKTAERFQRSNETISRSFHAVLNAVISDDFRSAYMSLPLAGADIPERIKSDPKLYPFFKDCVGSIDGSHMDVHPPSLTRGRWRDRNGNLTQNMLAICNWLMMFLYVLVGWEGSAADSALYEHAQQHGGLVIPEGKYLVADAGFASCDTLLVPYRNIRYHLREWQIANQRPQNKEELFNLRHAQLRNVIERIFGVLKREFKMANEPCEYSIRVQCLIHLALTLVHNFFRVHDPERQTNYSHVNINLRDEPAQPVHGDAAPAAADRVHRSEMDRATVRRDEIAVAMWEQYQGELDRRRAEGI</sequence>
<feature type="domain" description="DUF8040" evidence="10">
    <location>
        <begin position="58"/>
        <end position="153"/>
    </location>
</feature>
<evidence type="ECO:0000256" key="8">
    <source>
        <dbReference type="SAM" id="MobiDB-lite"/>
    </source>
</evidence>
<dbReference type="InterPro" id="IPR058353">
    <property type="entry name" value="DUF8040"/>
</dbReference>
<evidence type="ECO:0000256" key="4">
    <source>
        <dbReference type="ARBA" id="ARBA00022722"/>
    </source>
</evidence>
<evidence type="ECO:0000256" key="3">
    <source>
        <dbReference type="ARBA" id="ARBA00006958"/>
    </source>
</evidence>
<name>A0A4V3XJ46_9APHY</name>
<evidence type="ECO:0000256" key="5">
    <source>
        <dbReference type="ARBA" id="ARBA00022723"/>
    </source>
</evidence>
<feature type="region of interest" description="Disordered" evidence="8">
    <location>
        <begin position="376"/>
        <end position="396"/>
    </location>
</feature>
<dbReference type="OrthoDB" id="1681765at2759"/>
<dbReference type="GO" id="GO:0005634">
    <property type="term" value="C:nucleus"/>
    <property type="evidence" value="ECO:0007669"/>
    <property type="project" value="UniProtKB-SubCell"/>
</dbReference>
<keyword evidence="12" id="KW-1185">Reference proteome</keyword>
<evidence type="ECO:0000313" key="12">
    <source>
        <dbReference type="Proteomes" id="UP000308730"/>
    </source>
</evidence>
<keyword evidence="4" id="KW-0540">Nuclease</keyword>
<dbReference type="InterPro" id="IPR045249">
    <property type="entry name" value="HARBI1-like"/>
</dbReference>
<proteinExistence type="inferred from homology"/>
<evidence type="ECO:0000256" key="2">
    <source>
        <dbReference type="ARBA" id="ARBA00004123"/>
    </source>
</evidence>
<dbReference type="EMBL" id="SGPM01000042">
    <property type="protein sequence ID" value="THH31603.1"/>
    <property type="molecule type" value="Genomic_DNA"/>
</dbReference>
<feature type="domain" description="DDE Tnp4" evidence="9">
    <location>
        <begin position="192"/>
        <end position="352"/>
    </location>
</feature>
<dbReference type="GO" id="GO:0004518">
    <property type="term" value="F:nuclease activity"/>
    <property type="evidence" value="ECO:0007669"/>
    <property type="project" value="UniProtKB-KW"/>
</dbReference>
<dbReference type="Pfam" id="PF13359">
    <property type="entry name" value="DDE_Tnp_4"/>
    <property type="match status" value="1"/>
</dbReference>
<dbReference type="GO" id="GO:0046872">
    <property type="term" value="F:metal ion binding"/>
    <property type="evidence" value="ECO:0007669"/>
    <property type="project" value="UniProtKB-KW"/>
</dbReference>
<organism evidence="11 12">
    <name type="scientific">Antrodiella citrinella</name>
    <dbReference type="NCBI Taxonomy" id="2447956"/>
    <lineage>
        <taxon>Eukaryota</taxon>
        <taxon>Fungi</taxon>
        <taxon>Dikarya</taxon>
        <taxon>Basidiomycota</taxon>
        <taxon>Agaricomycotina</taxon>
        <taxon>Agaricomycetes</taxon>
        <taxon>Polyporales</taxon>
        <taxon>Steccherinaceae</taxon>
        <taxon>Antrodiella</taxon>
    </lineage>
</organism>
<keyword evidence="6" id="KW-0378">Hydrolase</keyword>
<evidence type="ECO:0000259" key="9">
    <source>
        <dbReference type="Pfam" id="PF13359"/>
    </source>
</evidence>
<dbReference type="PANTHER" id="PTHR22930:SF221">
    <property type="entry name" value="NUCLEASE HARBI1"/>
    <property type="match status" value="1"/>
</dbReference>
<evidence type="ECO:0000256" key="7">
    <source>
        <dbReference type="ARBA" id="ARBA00023242"/>
    </source>
</evidence>
<evidence type="ECO:0000256" key="1">
    <source>
        <dbReference type="ARBA" id="ARBA00001968"/>
    </source>
</evidence>
<comment type="subcellular location">
    <subcellularLocation>
        <location evidence="2">Nucleus</location>
    </subcellularLocation>
</comment>
<comment type="similarity">
    <text evidence="3">Belongs to the HARBI1 family.</text>
</comment>
<evidence type="ECO:0000259" key="10">
    <source>
        <dbReference type="Pfam" id="PF26138"/>
    </source>
</evidence>
<gene>
    <name evidence="11" type="ORF">EUX98_g2566</name>
</gene>
<dbReference type="PANTHER" id="PTHR22930">
    <property type="match status" value="1"/>
</dbReference>
<evidence type="ECO:0000256" key="6">
    <source>
        <dbReference type="ARBA" id="ARBA00022801"/>
    </source>
</evidence>
<accession>A0A4V3XJ46</accession>
<dbReference type="Pfam" id="PF26138">
    <property type="entry name" value="DUF8040"/>
    <property type="match status" value="1"/>
</dbReference>
<comment type="caution">
    <text evidence="11">The sequence shown here is derived from an EMBL/GenBank/DDBJ whole genome shotgun (WGS) entry which is preliminary data.</text>
</comment>
<dbReference type="InterPro" id="IPR027806">
    <property type="entry name" value="HARBI1_dom"/>
</dbReference>
<dbReference type="AlphaFoldDB" id="A0A4V3XJ46"/>
<protein>
    <submittedName>
        <fullName evidence="11">Uncharacterized protein</fullName>
    </submittedName>
</protein>
<dbReference type="Proteomes" id="UP000308730">
    <property type="component" value="Unassembled WGS sequence"/>
</dbReference>
<dbReference type="GO" id="GO:0016787">
    <property type="term" value="F:hydrolase activity"/>
    <property type="evidence" value="ECO:0007669"/>
    <property type="project" value="UniProtKB-KW"/>
</dbReference>
<keyword evidence="7" id="KW-0539">Nucleus</keyword>
<keyword evidence="5" id="KW-0479">Metal-binding</keyword>
<evidence type="ECO:0000313" key="11">
    <source>
        <dbReference type="EMBL" id="THH31603.1"/>
    </source>
</evidence>